<sequence length="756" mass="84732">MKKAVISSFIMVASMNAIQIQSIKFNGLLHLSDESASDISGLKVGSEFNDEIANKAIINLYKQGYFENIYIEENDGNIVVNLSEKPVIAKIDINGVVTNDQKAIEQIIDIKKGQMYDEFALNNTKIRIRQFYEARGYFDTVVTTDIAPINENKNSLHITLTVNRGENITIENIHLIGSDALDYSDIEPVVANKSREFMGWMWGLNDGKVKIYELANDSQNIHNEYLKKGYLDASVSAPSLNAYFDNYKADLLYYINEGEVYKTGNISINAPEFLELDSDEIISDFKLQKGDILNSTKMKADASKLEDLVADKGFAYVKVYPRTNKNSDFTADIIYDVIPEEKVYIRNVIISGNDRTADRIIRRELYLTEGNLYNKTDLIDSKNALKRSGYFEDVQIIEKRIDKDQIDLEVAVKETTTGSIVGGIGYGSTDGLLLNAGVSDANIFGTGYKGSIMVDKSDDTLSGNINLTNPRVNDSLYSLGGGIFANDYSWDDYDEQNYGANIIGGRQIGRYVNVYLTYQIERSDIEGLDEFYKEAGYQNGVNIKSSLTPSITFNNTDDYYIPRSGFIASTSFEYAGLGGDMEFLKNRTTFNAYQGLQEYINMDLILRYKSGFGYIFNDDSEKLPINEKLFLGGINSVRGYESRSITPKKNICNPKTNNGGIIPGCKMVETGGKISFNNSFELSFPIINRLKMRGVLFYDYGMIGNSDINDIKRSSAGAGIEWMTPIGPLQLFYAQALDDKEGDETSSFEFTIGRRF</sequence>
<accession>A0A1X9SPB2</accession>
<dbReference type="Proteomes" id="UP000202031">
    <property type="component" value="Chromosome"/>
</dbReference>
<evidence type="ECO:0000256" key="8">
    <source>
        <dbReference type="NCBIfam" id="TIGR03303"/>
    </source>
</evidence>
<dbReference type="InterPro" id="IPR034746">
    <property type="entry name" value="POTRA"/>
</dbReference>
<feature type="domain" description="POTRA" evidence="9">
    <location>
        <begin position="343"/>
        <end position="415"/>
    </location>
</feature>
<dbReference type="HAMAP" id="MF_01430">
    <property type="entry name" value="OM_assembly_BamA"/>
    <property type="match status" value="1"/>
</dbReference>
<keyword evidence="6" id="KW-0472">Membrane</keyword>
<evidence type="ECO:0000259" key="9">
    <source>
        <dbReference type="PROSITE" id="PS51779"/>
    </source>
</evidence>
<protein>
    <recommendedName>
        <fullName evidence="8">Outer membrane protein assembly factor BamA</fullName>
    </recommendedName>
</protein>
<dbReference type="InterPro" id="IPR023707">
    <property type="entry name" value="OM_assembly_BamA"/>
</dbReference>
<feature type="domain" description="POTRA" evidence="9">
    <location>
        <begin position="18"/>
        <end position="85"/>
    </location>
</feature>
<feature type="domain" description="POTRA" evidence="9">
    <location>
        <begin position="86"/>
        <end position="163"/>
    </location>
</feature>
<keyword evidence="7" id="KW-0998">Cell outer membrane</keyword>
<dbReference type="GO" id="GO:0071709">
    <property type="term" value="P:membrane assembly"/>
    <property type="evidence" value="ECO:0007669"/>
    <property type="project" value="InterPro"/>
</dbReference>
<proteinExistence type="inferred from homology"/>
<dbReference type="InterPro" id="IPR010827">
    <property type="entry name" value="BamA/TamA_POTRA"/>
</dbReference>
<evidence type="ECO:0000313" key="10">
    <source>
        <dbReference type="EMBL" id="ARQ98079.1"/>
    </source>
</evidence>
<reference evidence="11" key="2">
    <citation type="journal article" date="2017" name="Genome Biol. Evol.">
        <title>Comparative genomic analysis identifies a Campylobacter clade deficient in selenium metabolism.</title>
        <authorList>
            <person name="Miller W.G."/>
            <person name="Yee E."/>
            <person name="Lopes B.S."/>
            <person name="Chapman M.H."/>
            <person name="Huynh S."/>
            <person name="Bono J.L."/>
            <person name="Parker C.T."/>
            <person name="Strachan N.J.C."/>
            <person name="Forbes K.J."/>
        </authorList>
    </citation>
    <scope>NUCLEOTIDE SEQUENCE [LARGE SCALE GENOMIC DNA]</scope>
    <source>
        <strain evidence="11">NCTC 13004</strain>
    </source>
</reference>
<evidence type="ECO:0000313" key="11">
    <source>
        <dbReference type="Proteomes" id="UP000202031"/>
    </source>
</evidence>
<dbReference type="Pfam" id="PF07244">
    <property type="entry name" value="POTRA"/>
    <property type="match status" value="4"/>
</dbReference>
<keyword evidence="3" id="KW-0812">Transmembrane</keyword>
<dbReference type="KEGG" id="clx:CLAN_1356"/>
<keyword evidence="5" id="KW-0677">Repeat</keyword>
<evidence type="ECO:0000256" key="4">
    <source>
        <dbReference type="ARBA" id="ARBA00022729"/>
    </source>
</evidence>
<evidence type="ECO:0000256" key="6">
    <source>
        <dbReference type="ARBA" id="ARBA00023136"/>
    </source>
</evidence>
<evidence type="ECO:0000256" key="2">
    <source>
        <dbReference type="ARBA" id="ARBA00022452"/>
    </source>
</evidence>
<dbReference type="NCBIfam" id="TIGR03303">
    <property type="entry name" value="OM_YaeT"/>
    <property type="match status" value="1"/>
</dbReference>
<keyword evidence="2" id="KW-1134">Transmembrane beta strand</keyword>
<evidence type="ECO:0000256" key="3">
    <source>
        <dbReference type="ARBA" id="ARBA00022692"/>
    </source>
</evidence>
<dbReference type="Gene3D" id="3.10.20.310">
    <property type="entry name" value="membrane protein fhac"/>
    <property type="match status" value="5"/>
</dbReference>
<dbReference type="AlphaFoldDB" id="A0A1X9SPB2"/>
<dbReference type="PIRSF" id="PIRSF006076">
    <property type="entry name" value="OM_assembly_OMP85"/>
    <property type="match status" value="1"/>
</dbReference>
<evidence type="ECO:0000256" key="5">
    <source>
        <dbReference type="ARBA" id="ARBA00022737"/>
    </source>
</evidence>
<dbReference type="InterPro" id="IPR039910">
    <property type="entry name" value="D15-like"/>
</dbReference>
<keyword evidence="4" id="KW-0732">Signal</keyword>
<name>A0A1X9SPB2_9BACT</name>
<comment type="subcellular location">
    <subcellularLocation>
        <location evidence="1">Membrane</location>
    </subcellularLocation>
</comment>
<organism evidence="10 11">
    <name type="scientific">Campylobacter lanienae NCTC 13004</name>
    <dbReference type="NCBI Taxonomy" id="1031753"/>
    <lineage>
        <taxon>Bacteria</taxon>
        <taxon>Pseudomonadati</taxon>
        <taxon>Campylobacterota</taxon>
        <taxon>Epsilonproteobacteria</taxon>
        <taxon>Campylobacterales</taxon>
        <taxon>Campylobacteraceae</taxon>
        <taxon>Campylobacter</taxon>
    </lineage>
</organism>
<evidence type="ECO:0000256" key="7">
    <source>
        <dbReference type="ARBA" id="ARBA00023237"/>
    </source>
</evidence>
<dbReference type="InterPro" id="IPR000184">
    <property type="entry name" value="Bac_surfAg_D15"/>
</dbReference>
<dbReference type="Gene3D" id="2.40.160.50">
    <property type="entry name" value="membrane protein fhac: a member of the omp85/tpsb transporter family"/>
    <property type="match status" value="1"/>
</dbReference>
<dbReference type="PROSITE" id="PS51779">
    <property type="entry name" value="POTRA"/>
    <property type="match status" value="3"/>
</dbReference>
<dbReference type="GeneID" id="46921824"/>
<evidence type="ECO:0000256" key="1">
    <source>
        <dbReference type="ARBA" id="ARBA00004370"/>
    </source>
</evidence>
<dbReference type="RefSeq" id="WP_096020297.1">
    <property type="nucleotide sequence ID" value="NZ_CP015578.1"/>
</dbReference>
<gene>
    <name evidence="10" type="ORF">CLAN_1356</name>
</gene>
<dbReference type="PANTHER" id="PTHR12815">
    <property type="entry name" value="SORTING AND ASSEMBLY MACHINERY SAMM50 PROTEIN FAMILY MEMBER"/>
    <property type="match status" value="1"/>
</dbReference>
<dbReference type="GO" id="GO:0009279">
    <property type="term" value="C:cell outer membrane"/>
    <property type="evidence" value="ECO:0007669"/>
    <property type="project" value="UniProtKB-UniRule"/>
</dbReference>
<dbReference type="EMBL" id="CP015578">
    <property type="protein sequence ID" value="ARQ98079.1"/>
    <property type="molecule type" value="Genomic_DNA"/>
</dbReference>
<reference evidence="11" key="1">
    <citation type="journal article" date="2017" name="Genome Biol. Evol.">
        <title>Comparative Genomic Analysis Identifies a Campylobacter Clade Deficient in Selenium Metabolism.</title>
        <authorList>
            <person name="Miller W.G."/>
            <person name="Yee E."/>
            <person name="Lopes B.S."/>
            <person name="Chapman M.H."/>
            <person name="Huynh S."/>
            <person name="Bono J.L."/>
            <person name="Parker C.T."/>
            <person name="Strachan N.J.C."/>
            <person name="Forbes K.J."/>
        </authorList>
    </citation>
    <scope>NUCLEOTIDE SEQUENCE [LARGE SCALE GENOMIC DNA]</scope>
    <source>
        <strain evidence="11">NCTC 13004</strain>
    </source>
</reference>
<dbReference type="Pfam" id="PF01103">
    <property type="entry name" value="Omp85"/>
    <property type="match status" value="1"/>
</dbReference>
<dbReference type="PANTHER" id="PTHR12815:SF23">
    <property type="entry name" value="OUTER MEMBRANE PROTEIN ASSEMBLY FACTOR BAMA"/>
    <property type="match status" value="1"/>
</dbReference>